<dbReference type="Pfam" id="PF00650">
    <property type="entry name" value="CRAL_TRIO"/>
    <property type="match status" value="1"/>
</dbReference>
<organism evidence="3 4">
    <name type="scientific">Seminavis robusta</name>
    <dbReference type="NCBI Taxonomy" id="568900"/>
    <lineage>
        <taxon>Eukaryota</taxon>
        <taxon>Sar</taxon>
        <taxon>Stramenopiles</taxon>
        <taxon>Ochrophyta</taxon>
        <taxon>Bacillariophyta</taxon>
        <taxon>Bacillariophyceae</taxon>
        <taxon>Bacillariophycidae</taxon>
        <taxon>Naviculales</taxon>
        <taxon>Naviculaceae</taxon>
        <taxon>Seminavis</taxon>
    </lineage>
</organism>
<dbReference type="SUPFAM" id="SSF52087">
    <property type="entry name" value="CRAL/TRIO domain"/>
    <property type="match status" value="1"/>
</dbReference>
<feature type="domain" description="CRAL-TRIO" evidence="2">
    <location>
        <begin position="105"/>
        <end position="220"/>
    </location>
</feature>
<feature type="compositionally biased region" description="Acidic residues" evidence="1">
    <location>
        <begin position="285"/>
        <end position="295"/>
    </location>
</feature>
<dbReference type="OrthoDB" id="6682367at2759"/>
<gene>
    <name evidence="3" type="ORF">SEMRO_1693_G291630.1</name>
</gene>
<dbReference type="Proteomes" id="UP001153069">
    <property type="component" value="Unassembled WGS sequence"/>
</dbReference>
<proteinExistence type="predicted"/>
<name>A0A9N8EVL9_9STRA</name>
<reference evidence="3" key="1">
    <citation type="submission" date="2020-06" db="EMBL/GenBank/DDBJ databases">
        <authorList>
            <consortium name="Plant Systems Biology data submission"/>
        </authorList>
    </citation>
    <scope>NUCLEOTIDE SEQUENCE</scope>
    <source>
        <strain evidence="3">D6</strain>
    </source>
</reference>
<dbReference type="Gene3D" id="3.40.525.10">
    <property type="entry name" value="CRAL-TRIO lipid binding domain"/>
    <property type="match status" value="1"/>
</dbReference>
<dbReference type="EMBL" id="CAICTM010001691">
    <property type="protein sequence ID" value="CAB9525560.1"/>
    <property type="molecule type" value="Genomic_DNA"/>
</dbReference>
<dbReference type="AlphaFoldDB" id="A0A9N8EVL9"/>
<comment type="caution">
    <text evidence="3">The sequence shown here is derived from an EMBL/GenBank/DDBJ whole genome shotgun (WGS) entry which is preliminary data.</text>
</comment>
<evidence type="ECO:0000256" key="1">
    <source>
        <dbReference type="SAM" id="MobiDB-lite"/>
    </source>
</evidence>
<protein>
    <recommendedName>
        <fullName evidence="2">CRAL-TRIO domain-containing protein</fullName>
    </recommendedName>
</protein>
<feature type="compositionally biased region" description="Acidic residues" evidence="1">
    <location>
        <begin position="302"/>
        <end position="316"/>
    </location>
</feature>
<evidence type="ECO:0000313" key="3">
    <source>
        <dbReference type="EMBL" id="CAB9525560.1"/>
    </source>
</evidence>
<keyword evidence="4" id="KW-1185">Reference proteome</keyword>
<evidence type="ECO:0000259" key="2">
    <source>
        <dbReference type="Pfam" id="PF00650"/>
    </source>
</evidence>
<feature type="region of interest" description="Disordered" evidence="1">
    <location>
        <begin position="272"/>
        <end position="316"/>
    </location>
</feature>
<evidence type="ECO:0000313" key="4">
    <source>
        <dbReference type="Proteomes" id="UP001153069"/>
    </source>
</evidence>
<accession>A0A9N8EVL9</accession>
<dbReference type="InterPro" id="IPR036865">
    <property type="entry name" value="CRAL-TRIO_dom_sf"/>
</dbReference>
<feature type="compositionally biased region" description="Low complexity" evidence="1">
    <location>
        <begin position="275"/>
        <end position="284"/>
    </location>
</feature>
<dbReference type="InterPro" id="IPR001251">
    <property type="entry name" value="CRAL-TRIO_dom"/>
</dbReference>
<sequence>MSSHSQALKVARISEISSEEREWAANIKAAAEAAEDIRNVSDMEYVHQAIIAKDDVDGALKRLRGLQDFRDEYKIKDTVEQGIELIKGFLRQQEGFLLTIDVDREKGHFVWVYDTAKIAPERCDYPDDWQIYLGAMYYQMNAMHSNMFAIREGVVHIGECEGMSQKNFNLTHIRRIFSDLCEHYPFQHKELSWIRTPLAANLLYSFMRPLMRSDASYKFQTGCTFSGYSDRLDGLFHSPSAEVSERFLLLRIQEYLTTRYFLEKNYKLPATPTPEEVLSLSDSSIESDSEGEDDQNIYTTDDGGEEEDDEDDDDDL</sequence>